<evidence type="ECO:0000313" key="4">
    <source>
        <dbReference type="Proteomes" id="UP001596223"/>
    </source>
</evidence>
<accession>A0ABW1JXY0</accession>
<dbReference type="RefSeq" id="WP_378607720.1">
    <property type="nucleotide sequence ID" value="NZ_JBHSQN010000013.1"/>
</dbReference>
<dbReference type="GO" id="GO:0016787">
    <property type="term" value="F:hydrolase activity"/>
    <property type="evidence" value="ECO:0007669"/>
    <property type="project" value="UniProtKB-KW"/>
</dbReference>
<dbReference type="EMBL" id="JBHSQN010000013">
    <property type="protein sequence ID" value="MFC6013058.1"/>
    <property type="molecule type" value="Genomic_DNA"/>
</dbReference>
<evidence type="ECO:0000259" key="2">
    <source>
        <dbReference type="Pfam" id="PF07859"/>
    </source>
</evidence>
<organism evidence="3 4">
    <name type="scientific">Nocardia lasii</name>
    <dbReference type="NCBI Taxonomy" id="1616107"/>
    <lineage>
        <taxon>Bacteria</taxon>
        <taxon>Bacillati</taxon>
        <taxon>Actinomycetota</taxon>
        <taxon>Actinomycetes</taxon>
        <taxon>Mycobacteriales</taxon>
        <taxon>Nocardiaceae</taxon>
        <taxon>Nocardia</taxon>
    </lineage>
</organism>
<dbReference type="PANTHER" id="PTHR48081:SF8">
    <property type="entry name" value="ALPHA_BETA HYDROLASE FOLD-3 DOMAIN-CONTAINING PROTEIN-RELATED"/>
    <property type="match status" value="1"/>
</dbReference>
<dbReference type="Proteomes" id="UP001596223">
    <property type="component" value="Unassembled WGS sequence"/>
</dbReference>
<sequence length="301" mass="32399">MSRFVIPGILRLTRRNRNYVDARRATAHVRERALRPLPYGPPRTLRGVEVSVVHERGWPIYTLTPSDGHSRGGLVYAHGGGWVGEIASTHWQLAARIAAEAHLTVTVPIYPLIPFGTAAEVIPRIAELVLACREAHGPTFLAGDSAGGQIVLSTALHLRDQGHPAVPRTIAISPALDLTLENPDIDTVLPRDPWLGRDGGLVFGRLWSGDLPMKDPLVSPLFGEFDGLGPITLFTGTDDILNPDARLFAAKARAAGVDLDYVEEPGLVHVYPLTPSAEGAAARRHIIATLSTELDGAQSMS</sequence>
<dbReference type="InterPro" id="IPR050300">
    <property type="entry name" value="GDXG_lipolytic_enzyme"/>
</dbReference>
<protein>
    <submittedName>
        <fullName evidence="3">Alpha/beta hydrolase fold domain-containing protein</fullName>
    </submittedName>
</protein>
<proteinExistence type="predicted"/>
<feature type="domain" description="Alpha/beta hydrolase fold-3" evidence="2">
    <location>
        <begin position="74"/>
        <end position="271"/>
    </location>
</feature>
<dbReference type="InterPro" id="IPR013094">
    <property type="entry name" value="AB_hydrolase_3"/>
</dbReference>
<keyword evidence="4" id="KW-1185">Reference proteome</keyword>
<reference evidence="4" key="1">
    <citation type="journal article" date="2019" name="Int. J. Syst. Evol. Microbiol.">
        <title>The Global Catalogue of Microorganisms (GCM) 10K type strain sequencing project: providing services to taxonomists for standard genome sequencing and annotation.</title>
        <authorList>
            <consortium name="The Broad Institute Genomics Platform"/>
            <consortium name="The Broad Institute Genome Sequencing Center for Infectious Disease"/>
            <person name="Wu L."/>
            <person name="Ma J."/>
        </authorList>
    </citation>
    <scope>NUCLEOTIDE SEQUENCE [LARGE SCALE GENOMIC DNA]</scope>
    <source>
        <strain evidence="4">CCUG 36956</strain>
    </source>
</reference>
<dbReference type="Pfam" id="PF07859">
    <property type="entry name" value="Abhydrolase_3"/>
    <property type="match status" value="1"/>
</dbReference>
<comment type="caution">
    <text evidence="3">The sequence shown here is derived from an EMBL/GenBank/DDBJ whole genome shotgun (WGS) entry which is preliminary data.</text>
</comment>
<dbReference type="SUPFAM" id="SSF53474">
    <property type="entry name" value="alpha/beta-Hydrolases"/>
    <property type="match status" value="1"/>
</dbReference>
<evidence type="ECO:0000256" key="1">
    <source>
        <dbReference type="ARBA" id="ARBA00022801"/>
    </source>
</evidence>
<dbReference type="Gene3D" id="3.40.50.1820">
    <property type="entry name" value="alpha/beta hydrolase"/>
    <property type="match status" value="1"/>
</dbReference>
<name>A0ABW1JXY0_9NOCA</name>
<dbReference type="InterPro" id="IPR029058">
    <property type="entry name" value="AB_hydrolase_fold"/>
</dbReference>
<keyword evidence="1 3" id="KW-0378">Hydrolase</keyword>
<gene>
    <name evidence="3" type="ORF">ACFP3H_18525</name>
</gene>
<dbReference type="PANTHER" id="PTHR48081">
    <property type="entry name" value="AB HYDROLASE SUPERFAMILY PROTEIN C4A8.06C"/>
    <property type="match status" value="1"/>
</dbReference>
<evidence type="ECO:0000313" key="3">
    <source>
        <dbReference type="EMBL" id="MFC6013058.1"/>
    </source>
</evidence>